<dbReference type="Proteomes" id="UP001295469">
    <property type="component" value="Chromosome C07"/>
</dbReference>
<evidence type="ECO:0000313" key="1">
    <source>
        <dbReference type="EMBL" id="CAF1947711.1"/>
    </source>
</evidence>
<sequence>MNTIRCERYMAIHLHIFPFVSLRYVCLPKLYMSNG</sequence>
<name>A0A816LNW5_BRANA</name>
<organism evidence="1">
    <name type="scientific">Brassica napus</name>
    <name type="common">Rape</name>
    <dbReference type="NCBI Taxonomy" id="3708"/>
    <lineage>
        <taxon>Eukaryota</taxon>
        <taxon>Viridiplantae</taxon>
        <taxon>Streptophyta</taxon>
        <taxon>Embryophyta</taxon>
        <taxon>Tracheophyta</taxon>
        <taxon>Spermatophyta</taxon>
        <taxon>Magnoliopsida</taxon>
        <taxon>eudicotyledons</taxon>
        <taxon>Gunneridae</taxon>
        <taxon>Pentapetalae</taxon>
        <taxon>rosids</taxon>
        <taxon>malvids</taxon>
        <taxon>Brassicales</taxon>
        <taxon>Brassicaceae</taxon>
        <taxon>Brassiceae</taxon>
        <taxon>Brassica</taxon>
    </lineage>
</organism>
<accession>A0A816LNW5</accession>
<dbReference type="AlphaFoldDB" id="A0A816LNW5"/>
<dbReference type="EMBL" id="HG994371">
    <property type="protein sequence ID" value="CAF1947711.1"/>
    <property type="molecule type" value="Genomic_DNA"/>
</dbReference>
<reference evidence="1" key="1">
    <citation type="submission" date="2021-01" db="EMBL/GenBank/DDBJ databases">
        <authorList>
            <consortium name="Genoscope - CEA"/>
            <person name="William W."/>
        </authorList>
    </citation>
    <scope>NUCLEOTIDE SEQUENCE</scope>
</reference>
<proteinExistence type="predicted"/>
<protein>
    <submittedName>
        <fullName evidence="1">(rape) hypothetical protein</fullName>
    </submittedName>
</protein>
<gene>
    <name evidence="1" type="ORF">DARMORV10_C07P03000.1</name>
</gene>